<evidence type="ECO:0000259" key="3">
    <source>
        <dbReference type="PROSITE" id="PS50250"/>
    </source>
</evidence>
<feature type="region of interest" description="Disordered" evidence="2">
    <location>
        <begin position="65"/>
        <end position="107"/>
    </location>
</feature>
<proteinExistence type="predicted"/>
<dbReference type="Gene3D" id="1.25.40.990">
    <property type="match status" value="1"/>
</dbReference>
<dbReference type="Gramene" id="Pp3c3_29590V3.1">
    <property type="protein sequence ID" value="Pp3c3_29590V3.1"/>
    <property type="gene ID" value="Pp3c3_29590"/>
</dbReference>
<dbReference type="Proteomes" id="UP000006727">
    <property type="component" value="Chromosome 3"/>
</dbReference>
<evidence type="ECO:0000256" key="2">
    <source>
        <dbReference type="SAM" id="MobiDB-lite"/>
    </source>
</evidence>
<dbReference type="PaxDb" id="3218-PP1S55_70V6.1"/>
<evidence type="ECO:0000256" key="1">
    <source>
        <dbReference type="SAM" id="Coils"/>
    </source>
</evidence>
<dbReference type="PANTHER" id="PTHR12436:SF17">
    <property type="entry name" value="SAC3 FAMILY PROTEIN B"/>
    <property type="match status" value="1"/>
</dbReference>
<feature type="region of interest" description="Disordered" evidence="2">
    <location>
        <begin position="644"/>
        <end position="676"/>
    </location>
</feature>
<reference evidence="5" key="3">
    <citation type="submission" date="2020-12" db="UniProtKB">
        <authorList>
            <consortium name="EnsemblPlants"/>
        </authorList>
    </citation>
    <scope>IDENTIFICATION</scope>
</reference>
<reference evidence="4 6" key="2">
    <citation type="journal article" date="2018" name="Plant J.">
        <title>The Physcomitrella patens chromosome-scale assembly reveals moss genome structure and evolution.</title>
        <authorList>
            <person name="Lang D."/>
            <person name="Ullrich K.K."/>
            <person name="Murat F."/>
            <person name="Fuchs J."/>
            <person name="Jenkins J."/>
            <person name="Haas F.B."/>
            <person name="Piednoel M."/>
            <person name="Gundlach H."/>
            <person name="Van Bel M."/>
            <person name="Meyberg R."/>
            <person name="Vives C."/>
            <person name="Morata J."/>
            <person name="Symeonidi A."/>
            <person name="Hiss M."/>
            <person name="Muchero W."/>
            <person name="Kamisugi Y."/>
            <person name="Saleh O."/>
            <person name="Blanc G."/>
            <person name="Decker E.L."/>
            <person name="van Gessel N."/>
            <person name="Grimwood J."/>
            <person name="Hayes R.D."/>
            <person name="Graham S.W."/>
            <person name="Gunter L.E."/>
            <person name="McDaniel S.F."/>
            <person name="Hoernstein S.N.W."/>
            <person name="Larsson A."/>
            <person name="Li F.W."/>
            <person name="Perroud P.F."/>
            <person name="Phillips J."/>
            <person name="Ranjan P."/>
            <person name="Rokshar D.S."/>
            <person name="Rothfels C.J."/>
            <person name="Schneider L."/>
            <person name="Shu S."/>
            <person name="Stevenson D.W."/>
            <person name="Thummler F."/>
            <person name="Tillich M."/>
            <person name="Villarreal Aguilar J.C."/>
            <person name="Widiez T."/>
            <person name="Wong G.K."/>
            <person name="Wymore A."/>
            <person name="Zhang Y."/>
            <person name="Zimmer A.D."/>
            <person name="Quatrano R.S."/>
            <person name="Mayer K.F.X."/>
            <person name="Goodstein D."/>
            <person name="Casacuberta J.M."/>
            <person name="Vandepoele K."/>
            <person name="Reski R."/>
            <person name="Cuming A.C."/>
            <person name="Tuskan G.A."/>
            <person name="Maumus F."/>
            <person name="Salse J."/>
            <person name="Schmutz J."/>
            <person name="Rensing S.A."/>
        </authorList>
    </citation>
    <scope>NUCLEOTIDE SEQUENCE [LARGE SCALE GENOMIC DNA]</scope>
    <source>
        <strain evidence="5 6">cv. Gransden 2004</strain>
    </source>
</reference>
<dbReference type="GeneID" id="112279942"/>
<evidence type="ECO:0000313" key="5">
    <source>
        <dbReference type="EnsemblPlants" id="Pp3c3_29590V3.1"/>
    </source>
</evidence>
<accession>A0A2K1KWG7</accession>
<dbReference type="FunCoup" id="A0A2K1KWG7">
    <property type="interactions" value="3799"/>
</dbReference>
<evidence type="ECO:0000313" key="4">
    <source>
        <dbReference type="EMBL" id="PNR58132.1"/>
    </source>
</evidence>
<dbReference type="GO" id="GO:0006406">
    <property type="term" value="P:mRNA export from nucleus"/>
    <property type="evidence" value="ECO:0000318"/>
    <property type="project" value="GO_Central"/>
</dbReference>
<feature type="compositionally biased region" description="Polar residues" evidence="2">
    <location>
        <begin position="585"/>
        <end position="595"/>
    </location>
</feature>
<dbReference type="KEGG" id="ppp:112279942"/>
<dbReference type="RefSeq" id="XP_024370520.1">
    <property type="nucleotide sequence ID" value="XM_024514752.2"/>
</dbReference>
<dbReference type="Pfam" id="PF03399">
    <property type="entry name" value="SAC3_GANP"/>
    <property type="match status" value="1"/>
</dbReference>
<feature type="compositionally biased region" description="Polar residues" evidence="2">
    <location>
        <begin position="167"/>
        <end position="183"/>
    </location>
</feature>
<dbReference type="GO" id="GO:0005634">
    <property type="term" value="C:nucleus"/>
    <property type="evidence" value="ECO:0000318"/>
    <property type="project" value="GO_Central"/>
</dbReference>
<dbReference type="EMBL" id="ABEU02000003">
    <property type="protein sequence ID" value="PNR58132.1"/>
    <property type="molecule type" value="Genomic_DNA"/>
</dbReference>
<dbReference type="FunFam" id="1.25.40.990:FF:000004">
    <property type="entry name" value="Putative peptidase C48 domain family protein"/>
    <property type="match status" value="1"/>
</dbReference>
<dbReference type="OMA" id="QACCLHK"/>
<keyword evidence="6" id="KW-1185">Reference proteome</keyword>
<dbReference type="PANTHER" id="PTHR12436">
    <property type="entry name" value="80 KDA MCM3-ASSOCIATED PROTEIN"/>
    <property type="match status" value="1"/>
</dbReference>
<feature type="coiled-coil region" evidence="1">
    <location>
        <begin position="716"/>
        <end position="743"/>
    </location>
</feature>
<dbReference type="GO" id="GO:0005737">
    <property type="term" value="C:cytoplasm"/>
    <property type="evidence" value="ECO:0000318"/>
    <property type="project" value="GO_Central"/>
</dbReference>
<reference evidence="4 6" key="1">
    <citation type="journal article" date="2008" name="Science">
        <title>The Physcomitrella genome reveals evolutionary insights into the conquest of land by plants.</title>
        <authorList>
            <person name="Rensing S."/>
            <person name="Lang D."/>
            <person name="Zimmer A."/>
            <person name="Terry A."/>
            <person name="Salamov A."/>
            <person name="Shapiro H."/>
            <person name="Nishiyama T."/>
            <person name="Perroud P.-F."/>
            <person name="Lindquist E."/>
            <person name="Kamisugi Y."/>
            <person name="Tanahashi T."/>
            <person name="Sakakibara K."/>
            <person name="Fujita T."/>
            <person name="Oishi K."/>
            <person name="Shin-I T."/>
            <person name="Kuroki Y."/>
            <person name="Toyoda A."/>
            <person name="Suzuki Y."/>
            <person name="Hashimoto A."/>
            <person name="Yamaguchi K."/>
            <person name="Sugano A."/>
            <person name="Kohara Y."/>
            <person name="Fujiyama A."/>
            <person name="Anterola A."/>
            <person name="Aoki S."/>
            <person name="Ashton N."/>
            <person name="Barbazuk W.B."/>
            <person name="Barker E."/>
            <person name="Bennetzen J."/>
            <person name="Bezanilla M."/>
            <person name="Blankenship R."/>
            <person name="Cho S.H."/>
            <person name="Dutcher S."/>
            <person name="Estelle M."/>
            <person name="Fawcett J.A."/>
            <person name="Gundlach H."/>
            <person name="Hanada K."/>
            <person name="Heyl A."/>
            <person name="Hicks K.A."/>
            <person name="Hugh J."/>
            <person name="Lohr M."/>
            <person name="Mayer K."/>
            <person name="Melkozernov A."/>
            <person name="Murata T."/>
            <person name="Nelson D."/>
            <person name="Pils B."/>
            <person name="Prigge M."/>
            <person name="Reiss B."/>
            <person name="Renner T."/>
            <person name="Rombauts S."/>
            <person name="Rushton P."/>
            <person name="Sanderfoot A."/>
            <person name="Schween G."/>
            <person name="Shiu S.-H."/>
            <person name="Stueber K."/>
            <person name="Theodoulou F.L."/>
            <person name="Tu H."/>
            <person name="Van de Peer Y."/>
            <person name="Verrier P.J."/>
            <person name="Waters E."/>
            <person name="Wood A."/>
            <person name="Yang L."/>
            <person name="Cove D."/>
            <person name="Cuming A."/>
            <person name="Hasebe M."/>
            <person name="Lucas S."/>
            <person name="Mishler D.B."/>
            <person name="Reski R."/>
            <person name="Grigoriev I."/>
            <person name="Quatrano R.S."/>
            <person name="Boore J.L."/>
        </authorList>
    </citation>
    <scope>NUCLEOTIDE SEQUENCE [LARGE SCALE GENOMIC DNA]</scope>
    <source>
        <strain evidence="5 6">cv. Gransden 2004</strain>
    </source>
</reference>
<dbReference type="PROSITE" id="PS50250">
    <property type="entry name" value="PCI"/>
    <property type="match status" value="1"/>
</dbReference>
<keyword evidence="1" id="KW-0175">Coiled coil</keyword>
<feature type="domain" description="PCI" evidence="3">
    <location>
        <begin position="343"/>
        <end position="527"/>
    </location>
</feature>
<dbReference type="OrthoDB" id="21502at2759"/>
<dbReference type="Gramene" id="Pp3c3_29590V3.2">
    <property type="protein sequence ID" value="Pp3c3_29590V3.2"/>
    <property type="gene ID" value="Pp3c3_29590"/>
</dbReference>
<dbReference type="InterPro" id="IPR000717">
    <property type="entry name" value="PCI_dom"/>
</dbReference>
<dbReference type="InterPro" id="IPR005062">
    <property type="entry name" value="SAC3/GANP/THP3_conserved"/>
</dbReference>
<sequence length="1549" mass="173129">MDSSGFGRAVAVPLAPRQGVVFGKAAAAGKPGAGTTGAKAGTATAGGKVAGGSGPGFGAGPSRQALKGARPGAQGFNAETEQNVYKRRPSPTRMRNAPPAGAHPPVKQSTVGAILSDAEMLREATAKAQRLLRFSQGQETPDIVPQPNITRGSGKADHRVPNRESRQLNQSPKPVGDSSQNDTMETDALGEDFNNTEAIVGTCEDMCSEIERHERERKGDLDKFERVDGDRNLTSADLAVKKYTRTPSREPHLIRPLPVLQMTMNYLLSLINQGYDEGLLRLHSFLWDRMRAVRMDLRMQHIFNREAITMHEQMIRFHILAMHELCQYKKGEGFNEGFDAHLNIEQMNKASVDLFEMYDDHRKRGIQVETEAEFRGYYALLKLDKHPGYSVEPAELSLDLAKMTPEMRNTRQVLFARDVARACRGGNYIAFFRLARKATYLQACLMHAHFSKLRTEALAMLHSGLQKNQGVPVTQVVKWLGMESEDIETLVEYHGFSIKSFEKEYVIKDGPLLNRDAEYETRRSRLVEAKRSSTIVEDVEGKGQQQPVVDSWVATPMTPGIQEEEMADYEDDDLLSVVETPEVSPVQQLWTTPPGRSSPGASREAEDMRISPPYKSISPLNGGQAMPSANIFGSNRIPLWPTPQQIHLLPTPPTEILSPQRGRKRESYPGRLTQDNDLKEGHKKLVTAEGAIDVEPEEEVDDLPETGPTLEEIRAQKVLEWEVEEAEREKERERERRKRAAEVAEVAAANWAAKLAADAELKRQRQEEQRLATYRAEASAGKKRLWLRRWKRRAAIMAEEKRRRKIRAEAALGSLSVGSPLVGPKSDKEGALVAQASGGLASTSMDEVTRVRSEKIHEMWKPLDVASLVLPLFEHMFPTTKFITFKLLLSVGDRDPSNVAGQWLSNKLSRRQLVIPEVHSDGRTPGLWFEVTDIDENKEETALHGASGLVFLVRKGHSIIDERARLHSLVETFPVGVRLPLLLLYSPKERNIEAETEKLKSSLGLFDFEGLRIGWQNVSPVSSRNDGGFYSDGFISGGLVWLANSASGQPNLRPIHVRELVSNNLDGHGKILLASSSTNVTPERCISIFNRSLKSAAMEIRKAVGAAPPHWPPPEAESEVRDVLPGVLPQQGWNEPDLLDPIFKALHLAQLPRFPLIEQLKPSSPTSAWENVRYQKAAVERALQKYLASVDKLKEDDPVLVRQVQVMVQRNSSLEWTDSGRVLVPRWANIFQAIYQTRLLLLNSEPPPTVYIVSKDEEVERPLELDEVEQLIPFAKEIAAGTPFGRTRQVNLVFDDREEQQERSNLQEKLTLAKSYADRIRFEEHESTILSTEHATPQNMEDMSPFVVQGNTWSVFAPSLESWQQDPSASLKKRRLGTSFENAIEPLHTNLINSGASTMWTETTGVSDLQATGSPGSSPLENSLGHKVSGTFKIPRLPLEIEIDIMFTKLDSNFDRALRRASSDMCFADTRLGADFDAEGASNERSYFDTEGNISYDRTVERRESGHTKPCISITSSGMESIDDMLERCWRAQKSIDRKLEYTFGIAHV</sequence>
<dbReference type="STRING" id="3218.A0A2K1KWG7"/>
<evidence type="ECO:0000313" key="6">
    <source>
        <dbReference type="Proteomes" id="UP000006727"/>
    </source>
</evidence>
<organism evidence="4">
    <name type="scientific">Physcomitrium patens</name>
    <name type="common">Spreading-leaved earth moss</name>
    <name type="synonym">Physcomitrella patens</name>
    <dbReference type="NCBI Taxonomy" id="3218"/>
    <lineage>
        <taxon>Eukaryota</taxon>
        <taxon>Viridiplantae</taxon>
        <taxon>Streptophyta</taxon>
        <taxon>Embryophyta</taxon>
        <taxon>Bryophyta</taxon>
        <taxon>Bryophytina</taxon>
        <taxon>Bryopsida</taxon>
        <taxon>Funariidae</taxon>
        <taxon>Funariales</taxon>
        <taxon>Funariaceae</taxon>
        <taxon>Physcomitrium</taxon>
    </lineage>
</organism>
<dbReference type="InterPro" id="IPR045107">
    <property type="entry name" value="SAC3/GANP/THP3"/>
</dbReference>
<dbReference type="GO" id="GO:0070390">
    <property type="term" value="C:transcription export complex 2"/>
    <property type="evidence" value="ECO:0000318"/>
    <property type="project" value="GO_Central"/>
</dbReference>
<feature type="region of interest" description="Disordered" evidence="2">
    <location>
        <begin position="134"/>
        <end position="187"/>
    </location>
</feature>
<dbReference type="RefSeq" id="XP_024370521.1">
    <property type="nucleotide sequence ID" value="XM_024514753.2"/>
</dbReference>
<dbReference type="EnsemblPlants" id="Pp3c3_29590V3.1">
    <property type="protein sequence ID" value="Pp3c3_29590V3.1"/>
    <property type="gene ID" value="Pp3c3_29590"/>
</dbReference>
<name>A0A2K1KWG7_PHYPA</name>
<feature type="region of interest" description="Disordered" evidence="2">
    <location>
        <begin position="583"/>
        <end position="609"/>
    </location>
</feature>
<feature type="compositionally biased region" description="Basic and acidic residues" evidence="2">
    <location>
        <begin position="154"/>
        <end position="166"/>
    </location>
</feature>
<protein>
    <recommendedName>
        <fullName evidence="3">PCI domain-containing protein</fullName>
    </recommendedName>
</protein>
<dbReference type="EnsemblPlants" id="Pp3c3_29590V3.2">
    <property type="protein sequence ID" value="Pp3c3_29590V3.2"/>
    <property type="gene ID" value="Pp3c3_29590"/>
</dbReference>
<gene>
    <name evidence="5" type="primary">LOC112279942</name>
    <name evidence="4" type="ORF">PHYPA_005127</name>
</gene>